<feature type="domain" description="CBS" evidence="3">
    <location>
        <begin position="194"/>
        <end position="252"/>
    </location>
</feature>
<dbReference type="Proteomes" id="UP000075737">
    <property type="component" value="Unassembled WGS sequence"/>
</dbReference>
<organism evidence="4 5">
    <name type="scientific">Thermovenabulum gondwanense</name>
    <dbReference type="NCBI Taxonomy" id="520767"/>
    <lineage>
        <taxon>Bacteria</taxon>
        <taxon>Bacillati</taxon>
        <taxon>Bacillota</taxon>
        <taxon>Clostridia</taxon>
        <taxon>Thermosediminibacterales</taxon>
        <taxon>Thermosediminibacteraceae</taxon>
        <taxon>Thermovenabulum</taxon>
    </lineage>
</organism>
<proteinExistence type="predicted"/>
<dbReference type="SUPFAM" id="SSF54631">
    <property type="entry name" value="CBS-domain pair"/>
    <property type="match status" value="1"/>
</dbReference>
<keyword evidence="4" id="KW-0378">Hydrolase</keyword>
<dbReference type="InterPro" id="IPR036388">
    <property type="entry name" value="WH-like_DNA-bd_sf"/>
</dbReference>
<dbReference type="PANTHER" id="PTHR43080:SF2">
    <property type="entry name" value="CBS DOMAIN-CONTAINING PROTEIN"/>
    <property type="match status" value="1"/>
</dbReference>
<name>A0A162MVI3_9FIRM</name>
<dbReference type="InterPro" id="IPR046342">
    <property type="entry name" value="CBS_dom_sf"/>
</dbReference>
<dbReference type="CDD" id="cd04596">
    <property type="entry name" value="CBS_pair_DRTGG_assoc"/>
    <property type="match status" value="1"/>
</dbReference>
<dbReference type="InterPro" id="IPR000644">
    <property type="entry name" value="CBS_dom"/>
</dbReference>
<evidence type="ECO:0000313" key="5">
    <source>
        <dbReference type="Proteomes" id="UP000075737"/>
    </source>
</evidence>
<dbReference type="SUPFAM" id="SSF46785">
    <property type="entry name" value="Winged helix' DNA-binding domain"/>
    <property type="match status" value="1"/>
</dbReference>
<dbReference type="Gene3D" id="1.10.10.10">
    <property type="entry name" value="Winged helix-like DNA-binding domain superfamily/Winged helix DNA-binding domain"/>
    <property type="match status" value="1"/>
</dbReference>
<reference evidence="4 5" key="1">
    <citation type="submission" date="2015-12" db="EMBL/GenBank/DDBJ databases">
        <title>Draft genome of Thermovenabulum gondwanense isolated from a red thermophilic microbial mat colonisisng an outflow channel of a bore well.</title>
        <authorList>
            <person name="Patel B.K."/>
        </authorList>
    </citation>
    <scope>NUCLEOTIDE SEQUENCE [LARGE SCALE GENOMIC DNA]</scope>
    <source>
        <strain evidence="4 5">R270</strain>
    </source>
</reference>
<dbReference type="SMART" id="SM00116">
    <property type="entry name" value="CBS"/>
    <property type="match status" value="2"/>
</dbReference>
<dbReference type="STRING" id="520767.ATZ99_04680"/>
<dbReference type="Pfam" id="PF07085">
    <property type="entry name" value="DRTGG"/>
    <property type="match status" value="1"/>
</dbReference>
<evidence type="ECO:0000313" key="4">
    <source>
        <dbReference type="EMBL" id="KYO67828.1"/>
    </source>
</evidence>
<dbReference type="Gene3D" id="3.40.1390.20">
    <property type="entry name" value="HprK N-terminal domain-like"/>
    <property type="match status" value="1"/>
</dbReference>
<dbReference type="InterPro" id="IPR051257">
    <property type="entry name" value="Diverse_CBS-Domain"/>
</dbReference>
<dbReference type="PATRIC" id="fig|520767.4.peg.478"/>
<evidence type="ECO:0000256" key="1">
    <source>
        <dbReference type="ARBA" id="ARBA00023122"/>
    </source>
</evidence>
<protein>
    <submittedName>
        <fullName evidence="4">Cobalt-dependent inorganic pyrophosphatase</fullName>
        <ecNumber evidence="4">3.6.1.1</ecNumber>
    </submittedName>
</protein>
<dbReference type="EMBL" id="LOHZ01000020">
    <property type="protein sequence ID" value="KYO67828.1"/>
    <property type="molecule type" value="Genomic_DNA"/>
</dbReference>
<dbReference type="SUPFAM" id="SSF75138">
    <property type="entry name" value="HprK N-terminal domain-like"/>
    <property type="match status" value="1"/>
</dbReference>
<dbReference type="Pfam" id="PF00571">
    <property type="entry name" value="CBS"/>
    <property type="match status" value="2"/>
</dbReference>
<feature type="domain" description="CBS" evidence="3">
    <location>
        <begin position="253"/>
        <end position="314"/>
    </location>
</feature>
<dbReference type="Gene3D" id="3.10.580.10">
    <property type="entry name" value="CBS-domain"/>
    <property type="match status" value="1"/>
</dbReference>
<comment type="caution">
    <text evidence="4">The sequence shown here is derived from an EMBL/GenBank/DDBJ whole genome shotgun (WGS) entry which is preliminary data.</text>
</comment>
<evidence type="ECO:0000259" key="3">
    <source>
        <dbReference type="PROSITE" id="PS51371"/>
    </source>
</evidence>
<dbReference type="InterPro" id="IPR013196">
    <property type="entry name" value="HTH_11"/>
</dbReference>
<dbReference type="InterPro" id="IPR028979">
    <property type="entry name" value="Ser_kin/Pase_Hpr-like_N_sf"/>
</dbReference>
<dbReference type="InterPro" id="IPR010766">
    <property type="entry name" value="DRTGG"/>
</dbReference>
<dbReference type="GO" id="GO:0004427">
    <property type="term" value="F:inorganic diphosphate phosphatase activity"/>
    <property type="evidence" value="ECO:0007669"/>
    <property type="project" value="UniProtKB-EC"/>
</dbReference>
<dbReference type="InterPro" id="IPR036390">
    <property type="entry name" value="WH_DNA-bd_sf"/>
</dbReference>
<dbReference type="AlphaFoldDB" id="A0A162MVI3"/>
<keyword evidence="5" id="KW-1185">Reference proteome</keyword>
<dbReference type="EC" id="3.6.1.1" evidence="4"/>
<keyword evidence="1 2" id="KW-0129">CBS domain</keyword>
<dbReference type="Pfam" id="PF08279">
    <property type="entry name" value="HTH_11"/>
    <property type="match status" value="1"/>
</dbReference>
<dbReference type="PROSITE" id="PS51371">
    <property type="entry name" value="CBS"/>
    <property type="match status" value="2"/>
</dbReference>
<accession>A0A162MVI3</accession>
<gene>
    <name evidence="4" type="ORF">ATZ99_04680</name>
</gene>
<sequence length="331" mass="36944">MTKHEKIIEYIKNLKIGNRISVRKLAKELNVSEGTAYRAIKDAQLEGLVTTLPRIGTIRIEKENKKGIEELTFQEVVNIVEGSVLGGFSGLEKPLKKFLIGAMEVEDIARYIEPCDLLIVGNRKEAQLLALNRKAAVLVTGGFYPDAEVIELANKVERPIITSSYDTFTVAMLINRAISTKLKQKEVILTKDVMVSNPYFLDINSKVGDWRRLLRATRHSKFPVVNDEGELVGIATTNDVIGYPDDVPIKDLMTKNPICVSPDTPIAYAVHLMVWEGIELIPVVENKKLVGVISRQDTMKVLKSLSMQPQIGETIDEMILNSFSIRSLAKV</sequence>
<evidence type="ECO:0000256" key="2">
    <source>
        <dbReference type="PROSITE-ProRule" id="PRU00703"/>
    </source>
</evidence>
<dbReference type="PANTHER" id="PTHR43080">
    <property type="entry name" value="CBS DOMAIN-CONTAINING PROTEIN CBSX3, MITOCHONDRIAL"/>
    <property type="match status" value="1"/>
</dbReference>
<dbReference type="RefSeq" id="WP_245641285.1">
    <property type="nucleotide sequence ID" value="NZ_LOHZ01000020.1"/>
</dbReference>